<reference evidence="2" key="1">
    <citation type="submission" date="2014-09" db="EMBL/GenBank/DDBJ databases">
        <authorList>
            <person name="Magalhaes I.L.F."/>
            <person name="Oliveira U."/>
            <person name="Santos F.R."/>
            <person name="Vidigal T.H.D.A."/>
            <person name="Brescovit A.D."/>
            <person name="Santos A.J."/>
        </authorList>
    </citation>
    <scope>NUCLEOTIDE SEQUENCE</scope>
    <source>
        <tissue evidence="2">Shoot tissue taken approximately 20 cm above the soil surface</tissue>
    </source>
</reference>
<keyword evidence="1" id="KW-1133">Transmembrane helix</keyword>
<dbReference type="EMBL" id="GBRH01178912">
    <property type="protein sequence ID" value="JAE18984.1"/>
    <property type="molecule type" value="Transcribed_RNA"/>
</dbReference>
<organism evidence="2">
    <name type="scientific">Arundo donax</name>
    <name type="common">Giant reed</name>
    <name type="synonym">Donax arundinaceus</name>
    <dbReference type="NCBI Taxonomy" id="35708"/>
    <lineage>
        <taxon>Eukaryota</taxon>
        <taxon>Viridiplantae</taxon>
        <taxon>Streptophyta</taxon>
        <taxon>Embryophyta</taxon>
        <taxon>Tracheophyta</taxon>
        <taxon>Spermatophyta</taxon>
        <taxon>Magnoliopsida</taxon>
        <taxon>Liliopsida</taxon>
        <taxon>Poales</taxon>
        <taxon>Poaceae</taxon>
        <taxon>PACMAD clade</taxon>
        <taxon>Arundinoideae</taxon>
        <taxon>Arundineae</taxon>
        <taxon>Arundo</taxon>
    </lineage>
</organism>
<reference evidence="2" key="2">
    <citation type="journal article" date="2015" name="Data Brief">
        <title>Shoot transcriptome of the giant reed, Arundo donax.</title>
        <authorList>
            <person name="Barrero R.A."/>
            <person name="Guerrero F.D."/>
            <person name="Moolhuijzen P."/>
            <person name="Goolsby J.A."/>
            <person name="Tidwell J."/>
            <person name="Bellgard S.E."/>
            <person name="Bellgard M.I."/>
        </authorList>
    </citation>
    <scope>NUCLEOTIDE SEQUENCE</scope>
    <source>
        <tissue evidence="2">Shoot tissue taken approximately 20 cm above the soil surface</tissue>
    </source>
</reference>
<name>A0A0A9G679_ARUDO</name>
<protein>
    <submittedName>
        <fullName evidence="2">Uncharacterized protein</fullName>
    </submittedName>
</protein>
<keyword evidence="1" id="KW-0472">Membrane</keyword>
<dbReference type="AlphaFoldDB" id="A0A0A9G679"/>
<evidence type="ECO:0000256" key="1">
    <source>
        <dbReference type="SAM" id="Phobius"/>
    </source>
</evidence>
<accession>A0A0A9G679</accession>
<proteinExistence type="predicted"/>
<feature type="transmembrane region" description="Helical" evidence="1">
    <location>
        <begin position="12"/>
        <end position="34"/>
    </location>
</feature>
<evidence type="ECO:0000313" key="2">
    <source>
        <dbReference type="EMBL" id="JAE18984.1"/>
    </source>
</evidence>
<sequence length="78" mass="8324">MRPLGVESKKDIGALNMAICILLNNRVAVLYAAVTRNSALMRTHNELPRANATKTYISVDMVTGGSTSFDTGAAQAIQ</sequence>
<keyword evidence="1" id="KW-0812">Transmembrane</keyword>